<comment type="similarity">
    <text evidence="2 13">Belongs to the amiloride-sensitive sodium channel (TC 1.A.6) family.</text>
</comment>
<evidence type="ECO:0000313" key="16">
    <source>
        <dbReference type="EMBL" id="CAD2196027.1"/>
    </source>
</evidence>
<dbReference type="Gene3D" id="1.10.287.770">
    <property type="entry name" value="YojJ-like"/>
    <property type="match status" value="1"/>
</dbReference>
<evidence type="ECO:0000313" key="17">
    <source>
        <dbReference type="Proteomes" id="UP000580250"/>
    </source>
</evidence>
<dbReference type="AlphaFoldDB" id="A0A6V7XAK8"/>
<evidence type="ECO:0000256" key="8">
    <source>
        <dbReference type="ARBA" id="ARBA00023065"/>
    </source>
</evidence>
<evidence type="ECO:0000256" key="10">
    <source>
        <dbReference type="ARBA" id="ARBA00023180"/>
    </source>
</evidence>
<evidence type="ECO:0000256" key="1">
    <source>
        <dbReference type="ARBA" id="ARBA00004141"/>
    </source>
</evidence>
<evidence type="ECO:0000256" key="14">
    <source>
        <dbReference type="SAM" id="Phobius"/>
    </source>
</evidence>
<evidence type="ECO:0000256" key="9">
    <source>
        <dbReference type="ARBA" id="ARBA00023136"/>
    </source>
</evidence>
<organism evidence="16 17">
    <name type="scientific">Meloidogyne enterolobii</name>
    <name type="common">Root-knot nematode worm</name>
    <name type="synonym">Meloidogyne mayaguensis</name>
    <dbReference type="NCBI Taxonomy" id="390850"/>
    <lineage>
        <taxon>Eukaryota</taxon>
        <taxon>Metazoa</taxon>
        <taxon>Ecdysozoa</taxon>
        <taxon>Nematoda</taxon>
        <taxon>Chromadorea</taxon>
        <taxon>Rhabditida</taxon>
        <taxon>Tylenchina</taxon>
        <taxon>Tylenchomorpha</taxon>
        <taxon>Tylenchoidea</taxon>
        <taxon>Meloidogynidae</taxon>
        <taxon>Meloidogyninae</taxon>
        <taxon>Meloidogyne</taxon>
    </lineage>
</organism>
<feature type="transmembrane region" description="Helical" evidence="14">
    <location>
        <begin position="346"/>
        <end position="366"/>
    </location>
</feature>
<keyword evidence="11 13" id="KW-0739">Sodium transport</keyword>
<keyword evidence="7" id="KW-0915">Sodium</keyword>
<dbReference type="Pfam" id="PF00858">
    <property type="entry name" value="ASC"/>
    <property type="match status" value="1"/>
</dbReference>
<keyword evidence="4 13" id="KW-0894">Sodium channel</keyword>
<evidence type="ECO:0000256" key="7">
    <source>
        <dbReference type="ARBA" id="ARBA00023053"/>
    </source>
</evidence>
<gene>
    <name evidence="16" type="ORF">MENT_LOCUS49165</name>
</gene>
<evidence type="ECO:0000256" key="11">
    <source>
        <dbReference type="ARBA" id="ARBA00023201"/>
    </source>
</evidence>
<dbReference type="InterPro" id="IPR001873">
    <property type="entry name" value="ENaC"/>
</dbReference>
<keyword evidence="12 13" id="KW-0407">Ion channel</keyword>
<sequence length="414" mass="48200">MLKVLIALFMFDEFAFLINSVTLQAGANLDLNVVVLVQKSFVREGCHDLLLLDDCIKRKCTQNVLYKVDLGYSKVRRSAEGTLTNYSQSMVRRNNEMLEEIAIKNSQMQNDAFQPFLYSEFKCLIELFYNGNKRIFALFNISMEELINEKLEIVEKNNYCDNKLLPEFEKIKKELLQIIENNWKKSIVSSSNDSRLSVNFFDAIKRRIIPSPIQMIDAMNNPIQKSMIIRYTNQLYLLLLRLSVLDGRGEKQKLDGKCLSLLEEVNRIIENEPIVTRLNYSPSRSLFIRDLESLLKTRASRGQRGSYYENNMSTIRFRFMSMTAIIMEESREYNSFNLMVDLGSTLGLYFGLTILTIFEFIIFILYRSASHNPAEVQKPPPESVIYNIPIKSNVNKKDLRQRKKKKNYIIPIIS</sequence>
<dbReference type="Proteomes" id="UP000580250">
    <property type="component" value="Unassembled WGS sequence"/>
</dbReference>
<keyword evidence="9 14" id="KW-0472">Membrane</keyword>
<evidence type="ECO:0000256" key="13">
    <source>
        <dbReference type="RuleBase" id="RU000679"/>
    </source>
</evidence>
<evidence type="ECO:0000256" key="12">
    <source>
        <dbReference type="ARBA" id="ARBA00023303"/>
    </source>
</evidence>
<keyword evidence="15" id="KW-0732">Signal</keyword>
<dbReference type="GO" id="GO:0005272">
    <property type="term" value="F:sodium channel activity"/>
    <property type="evidence" value="ECO:0007669"/>
    <property type="project" value="UniProtKB-KW"/>
</dbReference>
<accession>A0A6V7XAK8</accession>
<protein>
    <submittedName>
        <fullName evidence="16">Uncharacterized protein</fullName>
    </submittedName>
</protein>
<reference evidence="16 17" key="1">
    <citation type="submission" date="2020-08" db="EMBL/GenBank/DDBJ databases">
        <authorList>
            <person name="Koutsovoulos G."/>
            <person name="Danchin GJ E."/>
        </authorList>
    </citation>
    <scope>NUCLEOTIDE SEQUENCE [LARGE SCALE GENOMIC DNA]</scope>
</reference>
<evidence type="ECO:0000256" key="5">
    <source>
        <dbReference type="ARBA" id="ARBA00022692"/>
    </source>
</evidence>
<feature type="chain" id="PRO_5028307626" evidence="15">
    <location>
        <begin position="21"/>
        <end position="414"/>
    </location>
</feature>
<dbReference type="OrthoDB" id="5874059at2759"/>
<keyword evidence="5 13" id="KW-0812">Transmembrane</keyword>
<keyword evidence="3 13" id="KW-0813">Transport</keyword>
<name>A0A6V7XAK8_MELEN</name>
<evidence type="ECO:0000256" key="2">
    <source>
        <dbReference type="ARBA" id="ARBA00007193"/>
    </source>
</evidence>
<keyword evidence="6 14" id="KW-1133">Transmembrane helix</keyword>
<comment type="subcellular location">
    <subcellularLocation>
        <location evidence="1">Membrane</location>
        <topology evidence="1">Multi-pass membrane protein</topology>
    </subcellularLocation>
</comment>
<keyword evidence="10" id="KW-0325">Glycoprotein</keyword>
<comment type="caution">
    <text evidence="16">The sequence shown here is derived from an EMBL/GenBank/DDBJ whole genome shotgun (WGS) entry which is preliminary data.</text>
</comment>
<dbReference type="EMBL" id="CAJEWN010001269">
    <property type="protein sequence ID" value="CAD2196027.1"/>
    <property type="molecule type" value="Genomic_DNA"/>
</dbReference>
<evidence type="ECO:0000256" key="6">
    <source>
        <dbReference type="ARBA" id="ARBA00022989"/>
    </source>
</evidence>
<dbReference type="GO" id="GO:0016020">
    <property type="term" value="C:membrane"/>
    <property type="evidence" value="ECO:0007669"/>
    <property type="project" value="UniProtKB-SubCell"/>
</dbReference>
<evidence type="ECO:0000256" key="4">
    <source>
        <dbReference type="ARBA" id="ARBA00022461"/>
    </source>
</evidence>
<keyword evidence="8 13" id="KW-0406">Ion transport</keyword>
<evidence type="ECO:0000256" key="15">
    <source>
        <dbReference type="SAM" id="SignalP"/>
    </source>
</evidence>
<evidence type="ECO:0000256" key="3">
    <source>
        <dbReference type="ARBA" id="ARBA00022448"/>
    </source>
</evidence>
<feature type="signal peptide" evidence="15">
    <location>
        <begin position="1"/>
        <end position="20"/>
    </location>
</feature>
<proteinExistence type="inferred from homology"/>